<dbReference type="InterPro" id="IPR000453">
    <property type="entry name" value="Chorismate_synth"/>
</dbReference>
<dbReference type="PIRSF" id="PIRSF001456">
    <property type="entry name" value="Chorismate_synth"/>
    <property type="match status" value="1"/>
</dbReference>
<dbReference type="PANTHER" id="PTHR21085">
    <property type="entry name" value="CHORISMATE SYNTHASE"/>
    <property type="match status" value="1"/>
</dbReference>
<dbReference type="GO" id="GO:0008652">
    <property type="term" value="P:amino acid biosynthetic process"/>
    <property type="evidence" value="ECO:0007669"/>
    <property type="project" value="UniProtKB-KW"/>
</dbReference>
<dbReference type="EMBL" id="PNIO01000032">
    <property type="protein sequence ID" value="PMP71302.1"/>
    <property type="molecule type" value="Genomic_DNA"/>
</dbReference>
<dbReference type="PROSITE" id="PS00788">
    <property type="entry name" value="CHORISMATE_SYNTHASE_2"/>
    <property type="match status" value="1"/>
</dbReference>
<dbReference type="Gene3D" id="3.60.150.10">
    <property type="entry name" value="Chorismate synthase AroC"/>
    <property type="match status" value="1"/>
</dbReference>
<proteinExistence type="inferred from homology"/>
<keyword evidence="4 11" id="KW-0028">Amino-acid biosynthesis</keyword>
<keyword evidence="10 11" id="KW-0456">Lyase</keyword>
<dbReference type="GO" id="GO:0009423">
    <property type="term" value="P:chorismate biosynthetic process"/>
    <property type="evidence" value="ECO:0007669"/>
    <property type="project" value="UniProtKB-UniRule"/>
</dbReference>
<keyword evidence="8 11" id="KW-0521">NADP</keyword>
<keyword evidence="9 11" id="KW-0057">Aromatic amino acid biosynthesis</keyword>
<comment type="pathway">
    <text evidence="1 11 12">Metabolic intermediate biosynthesis; chorismate biosynthesis; chorismate from D-erythrose 4-phosphate and phosphoenolpyruvate: step 7/7.</text>
</comment>
<feature type="binding site" evidence="11">
    <location>
        <position position="42"/>
    </location>
    <ligand>
        <name>NADP(+)</name>
        <dbReference type="ChEBI" id="CHEBI:58349"/>
    </ligand>
</feature>
<evidence type="ECO:0000256" key="9">
    <source>
        <dbReference type="ARBA" id="ARBA00023141"/>
    </source>
</evidence>
<dbReference type="NCBIfam" id="NF003793">
    <property type="entry name" value="PRK05382.1"/>
    <property type="match status" value="1"/>
</dbReference>
<comment type="caution">
    <text evidence="13">The sequence shown here is derived from an EMBL/GenBank/DDBJ whole genome shotgun (WGS) entry which is preliminary data.</text>
</comment>
<evidence type="ECO:0000256" key="6">
    <source>
        <dbReference type="ARBA" id="ARBA00022643"/>
    </source>
</evidence>
<evidence type="ECO:0000256" key="4">
    <source>
        <dbReference type="ARBA" id="ARBA00022605"/>
    </source>
</evidence>
<feature type="binding site" evidence="11">
    <location>
        <begin position="256"/>
        <end position="257"/>
    </location>
    <ligand>
        <name>FMN</name>
        <dbReference type="ChEBI" id="CHEBI:58210"/>
    </ligand>
</feature>
<evidence type="ECO:0000256" key="11">
    <source>
        <dbReference type="HAMAP-Rule" id="MF_00300"/>
    </source>
</evidence>
<dbReference type="SUPFAM" id="SSF103263">
    <property type="entry name" value="Chorismate synthase, AroC"/>
    <property type="match status" value="1"/>
</dbReference>
<dbReference type="NCBIfam" id="TIGR00033">
    <property type="entry name" value="aroC"/>
    <property type="match status" value="1"/>
</dbReference>
<name>A0A2J6WLN3_9BACT</name>
<evidence type="ECO:0000256" key="8">
    <source>
        <dbReference type="ARBA" id="ARBA00022857"/>
    </source>
</evidence>
<feature type="binding site" evidence="11">
    <location>
        <begin position="131"/>
        <end position="133"/>
    </location>
    <ligand>
        <name>FMN</name>
        <dbReference type="ChEBI" id="CHEBI:58210"/>
    </ligand>
</feature>
<evidence type="ECO:0000256" key="2">
    <source>
        <dbReference type="ARBA" id="ARBA00008014"/>
    </source>
</evidence>
<dbReference type="GO" id="GO:0004107">
    <property type="term" value="F:chorismate synthase activity"/>
    <property type="evidence" value="ECO:0007669"/>
    <property type="project" value="UniProtKB-UniRule"/>
</dbReference>
<evidence type="ECO:0000256" key="3">
    <source>
        <dbReference type="ARBA" id="ARBA00013036"/>
    </source>
</evidence>
<keyword evidence="6 11" id="KW-0288">FMN</keyword>
<feature type="binding site" evidence="11">
    <location>
        <position position="299"/>
    </location>
    <ligand>
        <name>FMN</name>
        <dbReference type="ChEBI" id="CHEBI:58210"/>
    </ligand>
</feature>
<dbReference type="CDD" id="cd07304">
    <property type="entry name" value="Chorismate_synthase"/>
    <property type="match status" value="1"/>
</dbReference>
<comment type="catalytic activity">
    <reaction evidence="11 12">
        <text>5-O-(1-carboxyvinyl)-3-phosphoshikimate = chorismate + phosphate</text>
        <dbReference type="Rhea" id="RHEA:21020"/>
        <dbReference type="ChEBI" id="CHEBI:29748"/>
        <dbReference type="ChEBI" id="CHEBI:43474"/>
        <dbReference type="ChEBI" id="CHEBI:57701"/>
        <dbReference type="EC" id="4.2.3.5"/>
    </reaction>
</comment>
<gene>
    <name evidence="11" type="primary">aroC</name>
    <name evidence="13" type="ORF">C0186_04000</name>
</gene>
<dbReference type="EC" id="4.2.3.5" evidence="3 11"/>
<dbReference type="UniPathway" id="UPA00053">
    <property type="reaction ID" value="UER00090"/>
</dbReference>
<dbReference type="GO" id="GO:0010181">
    <property type="term" value="F:FMN binding"/>
    <property type="evidence" value="ECO:0007669"/>
    <property type="project" value="TreeGrafter"/>
</dbReference>
<comment type="subunit">
    <text evidence="11">Homotetramer.</text>
</comment>
<sequence length="393" mass="43688">MLMLRFLTAGESHGKGLIGIVEGMPAGVYISKEEIDMELKRRQMGYGRGGRMKIESDEVEILSGIRWGKTLGSPIAFFIKNRDWENWKEAMNPDKAFENSHPCVTKPRPGHADLAGFIKYQHSDIRNVLERSSARETAMRVAVGALAKQFLKIFDIKIGSFVTGIGPVCQELQTAYLNEKQLLELSVLSEDSPVRCPWKDTEEKFINVIDQAIKNGDSVGGCFVVFATGVPVGLGSYVHWDRKLDSRIAMGIMSIQAIKAVEIGDGVIVGKKFGSEVMDEIFFDDFFYRKTNHMGGIEGGVSNGMPVIVKATMKPIPTLRKPLKSVDVFTKEVSLASYERSDICAVPAAAVIGEAVLAWHIAEAFLEKFGGDSLQEIESNFYYYQKQIKEIKR</sequence>
<accession>A0A2J6WLN3</accession>
<evidence type="ECO:0000256" key="7">
    <source>
        <dbReference type="ARBA" id="ARBA00022827"/>
    </source>
</evidence>
<dbReference type="GO" id="GO:0009073">
    <property type="term" value="P:aromatic amino acid family biosynthetic process"/>
    <property type="evidence" value="ECO:0007669"/>
    <property type="project" value="UniProtKB-KW"/>
</dbReference>
<comment type="function">
    <text evidence="11">Catalyzes the anti-1,4-elimination of the C-3 phosphate and the C-6 proR hydrogen from 5-enolpyruvylshikimate-3-phosphate (EPSP) to yield chorismate, which is the branch point compound that serves as the starting substrate for the three terminal pathways of aromatic amino acid biosynthesis. This reaction introduces a second double bond into the aromatic ring system.</text>
</comment>
<comment type="cofactor">
    <cofactor evidence="11 12">
        <name>FMNH2</name>
        <dbReference type="ChEBI" id="CHEBI:57618"/>
    </cofactor>
    <text evidence="11 12">Reduced FMN (FMNH(2)).</text>
</comment>
<evidence type="ECO:0000313" key="14">
    <source>
        <dbReference type="Proteomes" id="UP000242288"/>
    </source>
</evidence>
<keyword evidence="7 11" id="KW-0274">FAD</keyword>
<dbReference type="AlphaFoldDB" id="A0A2J6WLN3"/>
<dbReference type="PANTHER" id="PTHR21085:SF0">
    <property type="entry name" value="CHORISMATE SYNTHASE"/>
    <property type="match status" value="1"/>
</dbReference>
<feature type="binding site" evidence="11">
    <location>
        <begin position="314"/>
        <end position="318"/>
    </location>
    <ligand>
        <name>FMN</name>
        <dbReference type="ChEBI" id="CHEBI:58210"/>
    </ligand>
</feature>
<dbReference type="InterPro" id="IPR020541">
    <property type="entry name" value="Chorismate_synthase_CS"/>
</dbReference>
<dbReference type="FunFam" id="3.60.150.10:FF:000002">
    <property type="entry name" value="Chorismate synthase"/>
    <property type="match status" value="1"/>
</dbReference>
<dbReference type="PROSITE" id="PS00787">
    <property type="entry name" value="CHORISMATE_SYNTHASE_1"/>
    <property type="match status" value="1"/>
</dbReference>
<dbReference type="Proteomes" id="UP000242288">
    <property type="component" value="Unassembled WGS sequence"/>
</dbReference>
<evidence type="ECO:0000313" key="13">
    <source>
        <dbReference type="EMBL" id="PMP71302.1"/>
    </source>
</evidence>
<organism evidence="13 14">
    <name type="scientific">Thermodesulfovibrio aggregans</name>
    <dbReference type="NCBI Taxonomy" id="86166"/>
    <lineage>
        <taxon>Bacteria</taxon>
        <taxon>Pseudomonadati</taxon>
        <taxon>Nitrospirota</taxon>
        <taxon>Thermodesulfovibrionia</taxon>
        <taxon>Thermodesulfovibrionales</taxon>
        <taxon>Thermodesulfovibrionaceae</taxon>
        <taxon>Thermodesulfovibrio</taxon>
    </lineage>
</organism>
<dbReference type="Pfam" id="PF01264">
    <property type="entry name" value="Chorismate_synt"/>
    <property type="match status" value="1"/>
</dbReference>
<dbReference type="HAMAP" id="MF_00300">
    <property type="entry name" value="Chorismate_synth"/>
    <property type="match status" value="1"/>
</dbReference>
<dbReference type="InterPro" id="IPR035904">
    <property type="entry name" value="Chorismate_synth_AroC_sf"/>
</dbReference>
<evidence type="ECO:0000256" key="10">
    <source>
        <dbReference type="ARBA" id="ARBA00023239"/>
    </source>
</evidence>
<feature type="binding site" evidence="11">
    <location>
        <position position="340"/>
    </location>
    <ligand>
        <name>FMN</name>
        <dbReference type="ChEBI" id="CHEBI:58210"/>
    </ligand>
</feature>
<evidence type="ECO:0000256" key="5">
    <source>
        <dbReference type="ARBA" id="ARBA00022630"/>
    </source>
</evidence>
<reference evidence="13 14" key="1">
    <citation type="submission" date="2018-01" db="EMBL/GenBank/DDBJ databases">
        <title>Metagenomic assembled genomes from two thermal pools in the Uzon Caldera, Kamchatka, Russia.</title>
        <authorList>
            <person name="Wilkins L."/>
            <person name="Ettinger C."/>
        </authorList>
    </citation>
    <scope>NUCLEOTIDE SEQUENCE [LARGE SCALE GENOMIC DNA]</scope>
    <source>
        <strain evidence="13">ZAV-04</strain>
    </source>
</reference>
<evidence type="ECO:0000256" key="12">
    <source>
        <dbReference type="RuleBase" id="RU000605"/>
    </source>
</evidence>
<evidence type="ECO:0000256" key="1">
    <source>
        <dbReference type="ARBA" id="ARBA00005044"/>
    </source>
</evidence>
<feature type="binding site" evidence="11">
    <location>
        <position position="48"/>
    </location>
    <ligand>
        <name>NADP(+)</name>
        <dbReference type="ChEBI" id="CHEBI:58349"/>
    </ligand>
</feature>
<keyword evidence="5 11" id="KW-0285">Flavoprotein</keyword>
<protein>
    <recommendedName>
        <fullName evidence="3 11">Chorismate synthase</fullName>
        <shortName evidence="11">CS</shortName>
        <ecNumber evidence="3 11">4.2.3.5</ecNumber>
    </recommendedName>
    <alternativeName>
        <fullName evidence="11">5-enolpyruvylshikimate-3-phosphate phospholyase</fullName>
    </alternativeName>
</protein>
<comment type="similarity">
    <text evidence="2 11 12">Belongs to the chorismate synthase family.</text>
</comment>
<dbReference type="GO" id="GO:0005829">
    <property type="term" value="C:cytosol"/>
    <property type="evidence" value="ECO:0007669"/>
    <property type="project" value="TreeGrafter"/>
</dbReference>